<dbReference type="Proteomes" id="UP000243488">
    <property type="component" value="Chromosome"/>
</dbReference>
<dbReference type="AlphaFoldDB" id="A0A1V0B7Y5"/>
<organism evidence="1 2">
    <name type="scientific">Halopseudomonas phragmitis</name>
    <dbReference type="NCBI Taxonomy" id="1931241"/>
    <lineage>
        <taxon>Bacteria</taxon>
        <taxon>Pseudomonadati</taxon>
        <taxon>Pseudomonadota</taxon>
        <taxon>Gammaproteobacteria</taxon>
        <taxon>Pseudomonadales</taxon>
        <taxon>Pseudomonadaceae</taxon>
        <taxon>Halopseudomonas</taxon>
    </lineage>
</organism>
<dbReference type="STRING" id="1931241.BVH74_15130"/>
<accession>A0A1V0B7Y5</accession>
<sequence length="133" mass="14549">MTPVKHLSISINRPPAEVYAWAGNPLNLPQWAAGLARSQVSPDGDSWQVQAPFGRVRLRFAPANDFGVMDHDVELETGEVVHNPMRVVPNGTGSEFIFTLIRQPGMTDAQFEADAQAVAADLQTLKRLLEAQS</sequence>
<evidence type="ECO:0000313" key="1">
    <source>
        <dbReference type="EMBL" id="AQZ96001.1"/>
    </source>
</evidence>
<reference evidence="1 2" key="1">
    <citation type="submission" date="2017-03" db="EMBL/GenBank/DDBJ databases">
        <title>Complete genome sequence of the novel DNRA strain Pseudomonas sp. S-6-2 isolated from Chinese polluted river sediment. Journal of Biotechnology.</title>
        <authorList>
            <person name="Li J."/>
            <person name="Xiang F."/>
            <person name="Wang L."/>
            <person name="Xi L."/>
            <person name="Liu J."/>
        </authorList>
    </citation>
    <scope>NUCLEOTIDE SEQUENCE [LARGE SCALE GENOMIC DNA]</scope>
    <source>
        <strain evidence="1 2">S-6-2</strain>
    </source>
</reference>
<dbReference type="InterPro" id="IPR023393">
    <property type="entry name" value="START-like_dom_sf"/>
</dbReference>
<gene>
    <name evidence="1" type="ORF">BVH74_15130</name>
</gene>
<dbReference type="Pfam" id="PF10604">
    <property type="entry name" value="Polyketide_cyc2"/>
    <property type="match status" value="1"/>
</dbReference>
<proteinExistence type="predicted"/>
<dbReference type="SUPFAM" id="SSF55961">
    <property type="entry name" value="Bet v1-like"/>
    <property type="match status" value="1"/>
</dbReference>
<evidence type="ECO:0000313" key="2">
    <source>
        <dbReference type="Proteomes" id="UP000243488"/>
    </source>
</evidence>
<dbReference type="KEGG" id="ppha:BVH74_15130"/>
<name>A0A1V0B7Y5_9GAMM</name>
<dbReference type="Gene3D" id="3.30.530.20">
    <property type="match status" value="1"/>
</dbReference>
<protein>
    <submittedName>
        <fullName evidence="1">Polyketide cyclase</fullName>
    </submittedName>
</protein>
<dbReference type="EMBL" id="CP020100">
    <property type="protein sequence ID" value="AQZ96001.1"/>
    <property type="molecule type" value="Genomic_DNA"/>
</dbReference>
<dbReference type="InterPro" id="IPR019587">
    <property type="entry name" value="Polyketide_cyclase/dehydratase"/>
</dbReference>
<dbReference type="RefSeq" id="WP_080050894.1">
    <property type="nucleotide sequence ID" value="NZ_CP020100.1"/>
</dbReference>
<keyword evidence="2" id="KW-1185">Reference proteome</keyword>